<proteinExistence type="predicted"/>
<gene>
    <name evidence="1" type="ORF">GCM10022207_20060</name>
</gene>
<evidence type="ECO:0000313" key="1">
    <source>
        <dbReference type="EMBL" id="GAA3856755.1"/>
    </source>
</evidence>
<dbReference type="Proteomes" id="UP001501563">
    <property type="component" value="Unassembled WGS sequence"/>
</dbReference>
<dbReference type="EMBL" id="BAAAZA010000005">
    <property type="protein sequence ID" value="GAA3856755.1"/>
    <property type="molecule type" value="Genomic_DNA"/>
</dbReference>
<keyword evidence="2" id="KW-1185">Reference proteome</keyword>
<organism evidence="1 2">
    <name type="scientific">Streptomyces lannensis</name>
    <dbReference type="NCBI Taxonomy" id="766498"/>
    <lineage>
        <taxon>Bacteria</taxon>
        <taxon>Bacillati</taxon>
        <taxon>Actinomycetota</taxon>
        <taxon>Actinomycetes</taxon>
        <taxon>Kitasatosporales</taxon>
        <taxon>Streptomycetaceae</taxon>
        <taxon>Streptomyces</taxon>
    </lineage>
</organism>
<evidence type="ECO:0000313" key="2">
    <source>
        <dbReference type="Proteomes" id="UP001501563"/>
    </source>
</evidence>
<sequence>MMAGRRLSAVSTMPATRMRIVHARGADVPLPLAVFVVPVAVRAGPRVGAGVVVPVCSLAMGDIIE</sequence>
<reference evidence="2" key="1">
    <citation type="journal article" date="2019" name="Int. J. Syst. Evol. Microbiol.">
        <title>The Global Catalogue of Microorganisms (GCM) 10K type strain sequencing project: providing services to taxonomists for standard genome sequencing and annotation.</title>
        <authorList>
            <consortium name="The Broad Institute Genomics Platform"/>
            <consortium name="The Broad Institute Genome Sequencing Center for Infectious Disease"/>
            <person name="Wu L."/>
            <person name="Ma J."/>
        </authorList>
    </citation>
    <scope>NUCLEOTIDE SEQUENCE [LARGE SCALE GENOMIC DNA]</scope>
    <source>
        <strain evidence="2">JCM 16578</strain>
    </source>
</reference>
<protein>
    <submittedName>
        <fullName evidence="1">Uncharacterized protein</fullName>
    </submittedName>
</protein>
<accession>A0ABP7JXJ7</accession>
<comment type="caution">
    <text evidence="1">The sequence shown here is derived from an EMBL/GenBank/DDBJ whole genome shotgun (WGS) entry which is preliminary data.</text>
</comment>
<name>A0ABP7JXJ7_9ACTN</name>